<feature type="domain" description="V-ATPase proteolipid subunit C-like" evidence="13">
    <location>
        <begin position="8"/>
        <end position="70"/>
    </location>
</feature>
<gene>
    <name evidence="12 14" type="primary">atpE</name>
    <name evidence="14" type="ORF">IAA83_07990</name>
</gene>
<dbReference type="InterPro" id="IPR005953">
    <property type="entry name" value="ATP_synth_csu_bac/chlpt"/>
</dbReference>
<keyword evidence="3 12" id="KW-0813">Transport</keyword>
<comment type="function">
    <text evidence="12">F(1)F(0) ATP synthase produces ATP from ADP in the presence of a proton or sodium gradient. F-type ATPases consist of two structural domains, F(1) containing the extramembraneous catalytic core and F(0) containing the membrane proton channel, linked together by a central stalk and a peripheral stalk. During catalysis, ATP synthesis in the catalytic domain of F(1) is coupled via a rotary mechanism of the central stalk subunits to proton translocation.</text>
</comment>
<evidence type="ECO:0000256" key="8">
    <source>
        <dbReference type="ARBA" id="ARBA00023065"/>
    </source>
</evidence>
<reference evidence="14" key="1">
    <citation type="submission" date="2020-10" db="EMBL/GenBank/DDBJ databases">
        <authorList>
            <person name="Gilroy R."/>
        </authorList>
    </citation>
    <scope>NUCLEOTIDE SEQUENCE</scope>
    <source>
        <strain evidence="14">ChiBcec16-1751</strain>
    </source>
</reference>
<dbReference type="InterPro" id="IPR000454">
    <property type="entry name" value="ATP_synth_F0_csu"/>
</dbReference>
<keyword evidence="5 12" id="KW-0812">Transmembrane</keyword>
<evidence type="ECO:0000256" key="9">
    <source>
        <dbReference type="ARBA" id="ARBA00023121"/>
    </source>
</evidence>
<dbReference type="NCBIfam" id="TIGR01260">
    <property type="entry name" value="ATP_synt_c"/>
    <property type="match status" value="1"/>
</dbReference>
<keyword evidence="4 12" id="KW-0138">CF(0)</keyword>
<evidence type="ECO:0000259" key="13">
    <source>
        <dbReference type="Pfam" id="PF00137"/>
    </source>
</evidence>
<keyword evidence="6 12" id="KW-0375">Hydrogen ion transport</keyword>
<dbReference type="CDD" id="cd18121">
    <property type="entry name" value="ATP-synt_Fo_c"/>
    <property type="match status" value="1"/>
</dbReference>
<dbReference type="GO" id="GO:0033177">
    <property type="term" value="C:proton-transporting two-sector ATPase complex, proton-transporting domain"/>
    <property type="evidence" value="ECO:0007669"/>
    <property type="project" value="InterPro"/>
</dbReference>
<keyword evidence="8 12" id="KW-0406">Ion transport</keyword>
<evidence type="ECO:0000256" key="5">
    <source>
        <dbReference type="ARBA" id="ARBA00022692"/>
    </source>
</evidence>
<evidence type="ECO:0000313" key="15">
    <source>
        <dbReference type="Proteomes" id="UP000886741"/>
    </source>
</evidence>
<dbReference type="PRINTS" id="PR00124">
    <property type="entry name" value="ATPASEC"/>
</dbReference>
<feature type="transmembrane region" description="Helical" evidence="12">
    <location>
        <begin position="47"/>
        <end position="70"/>
    </location>
</feature>
<dbReference type="InterPro" id="IPR002379">
    <property type="entry name" value="ATPase_proteolipid_c-like_dom"/>
</dbReference>
<dbReference type="Gene3D" id="1.20.120.610">
    <property type="entry name" value="lithium bound rotor ring of v- atpase"/>
    <property type="match status" value="1"/>
</dbReference>
<dbReference type="AlphaFoldDB" id="A0A9D1FAH5"/>
<keyword evidence="7 12" id="KW-1133">Transmembrane helix</keyword>
<keyword evidence="9 12" id="KW-0446">Lipid-binding</keyword>
<accession>A0A9D1FAH5</accession>
<reference evidence="14" key="2">
    <citation type="journal article" date="2021" name="PeerJ">
        <title>Extensive microbial diversity within the chicken gut microbiome revealed by metagenomics and culture.</title>
        <authorList>
            <person name="Gilroy R."/>
            <person name="Ravi A."/>
            <person name="Getino M."/>
            <person name="Pursley I."/>
            <person name="Horton D.L."/>
            <person name="Alikhan N.F."/>
            <person name="Baker D."/>
            <person name="Gharbi K."/>
            <person name="Hall N."/>
            <person name="Watson M."/>
            <person name="Adriaenssens E.M."/>
            <person name="Foster-Nyarko E."/>
            <person name="Jarju S."/>
            <person name="Secka A."/>
            <person name="Antonio M."/>
            <person name="Oren A."/>
            <person name="Chaudhuri R.R."/>
            <person name="La Ragione R."/>
            <person name="Hildebrand F."/>
            <person name="Pallen M.J."/>
        </authorList>
    </citation>
    <scope>NUCLEOTIDE SEQUENCE</scope>
    <source>
        <strain evidence="14">ChiBcec16-1751</strain>
    </source>
</reference>
<dbReference type="InterPro" id="IPR020537">
    <property type="entry name" value="ATP_synth_F0_csu_DDCD_BS"/>
</dbReference>
<protein>
    <recommendedName>
        <fullName evidence="12">ATP synthase subunit c</fullName>
    </recommendedName>
    <alternativeName>
        <fullName evidence="12">ATP synthase F(0) sector subunit c</fullName>
    </alternativeName>
    <alternativeName>
        <fullName evidence="12">F-type ATPase subunit c</fullName>
        <shortName evidence="12">F-ATPase subunit c</shortName>
    </alternativeName>
    <alternativeName>
        <fullName evidence="12">Lipid-binding protein</fullName>
    </alternativeName>
</protein>
<feature type="site" description="Reversibly protonated during proton transport" evidence="12">
    <location>
        <position position="57"/>
    </location>
</feature>
<proteinExistence type="inferred from homology"/>
<evidence type="ECO:0000256" key="1">
    <source>
        <dbReference type="ARBA" id="ARBA00004141"/>
    </source>
</evidence>
<dbReference type="EMBL" id="DVJJ01000118">
    <property type="protein sequence ID" value="HIS65293.1"/>
    <property type="molecule type" value="Genomic_DNA"/>
</dbReference>
<evidence type="ECO:0000256" key="2">
    <source>
        <dbReference type="ARBA" id="ARBA00006704"/>
    </source>
</evidence>
<keyword evidence="10 12" id="KW-0472">Membrane</keyword>
<organism evidence="14 15">
    <name type="scientific">Candidatus Avoscillospira avistercoris</name>
    <dbReference type="NCBI Taxonomy" id="2840707"/>
    <lineage>
        <taxon>Bacteria</taxon>
        <taxon>Bacillati</taxon>
        <taxon>Bacillota</taxon>
        <taxon>Clostridia</taxon>
        <taxon>Eubacteriales</taxon>
        <taxon>Oscillospiraceae</taxon>
        <taxon>Oscillospiraceae incertae sedis</taxon>
        <taxon>Candidatus Avoscillospira</taxon>
    </lineage>
</organism>
<dbReference type="HAMAP" id="MF_01396">
    <property type="entry name" value="ATP_synth_c_bact"/>
    <property type="match status" value="1"/>
</dbReference>
<dbReference type="PROSITE" id="PS00605">
    <property type="entry name" value="ATPASE_C"/>
    <property type="match status" value="1"/>
</dbReference>
<evidence type="ECO:0000313" key="14">
    <source>
        <dbReference type="EMBL" id="HIS65293.1"/>
    </source>
</evidence>
<dbReference type="SUPFAM" id="SSF81333">
    <property type="entry name" value="F1F0 ATP synthase subunit C"/>
    <property type="match status" value="1"/>
</dbReference>
<comment type="similarity">
    <text evidence="2 12">Belongs to the ATPase C chain family.</text>
</comment>
<keyword evidence="11 12" id="KW-0066">ATP synthesis</keyword>
<evidence type="ECO:0000256" key="7">
    <source>
        <dbReference type="ARBA" id="ARBA00022989"/>
    </source>
</evidence>
<evidence type="ECO:0000256" key="4">
    <source>
        <dbReference type="ARBA" id="ARBA00022547"/>
    </source>
</evidence>
<evidence type="ECO:0000256" key="12">
    <source>
        <dbReference type="HAMAP-Rule" id="MF_01396"/>
    </source>
</evidence>
<keyword evidence="12" id="KW-1003">Cell membrane</keyword>
<dbReference type="InterPro" id="IPR035921">
    <property type="entry name" value="F/V-ATP_Csub_sf"/>
</dbReference>
<comment type="subcellular location">
    <subcellularLocation>
        <location evidence="12">Cell membrane</location>
        <topology evidence="12">Multi-pass membrane protein</topology>
    </subcellularLocation>
    <subcellularLocation>
        <location evidence="1">Membrane</location>
        <topology evidence="1">Multi-pass membrane protein</topology>
    </subcellularLocation>
</comment>
<evidence type="ECO:0000256" key="11">
    <source>
        <dbReference type="ARBA" id="ARBA00023310"/>
    </source>
</evidence>
<dbReference type="GO" id="GO:0005886">
    <property type="term" value="C:plasma membrane"/>
    <property type="evidence" value="ECO:0007669"/>
    <property type="project" value="UniProtKB-SubCell"/>
</dbReference>
<dbReference type="Pfam" id="PF00137">
    <property type="entry name" value="ATP-synt_C"/>
    <property type="match status" value="1"/>
</dbReference>
<dbReference type="Proteomes" id="UP000886741">
    <property type="component" value="Unassembled WGS sequence"/>
</dbReference>
<dbReference type="GO" id="GO:0008289">
    <property type="term" value="F:lipid binding"/>
    <property type="evidence" value="ECO:0007669"/>
    <property type="project" value="UniProtKB-KW"/>
</dbReference>
<dbReference type="GO" id="GO:0046933">
    <property type="term" value="F:proton-transporting ATP synthase activity, rotational mechanism"/>
    <property type="evidence" value="ECO:0007669"/>
    <property type="project" value="UniProtKB-UniRule"/>
</dbReference>
<evidence type="ECO:0000256" key="6">
    <source>
        <dbReference type="ARBA" id="ARBA00022781"/>
    </source>
</evidence>
<comment type="caution">
    <text evidence="12">Lacks conserved residue(s) required for the propagation of feature annotation.</text>
</comment>
<evidence type="ECO:0000256" key="3">
    <source>
        <dbReference type="ARBA" id="ARBA00022448"/>
    </source>
</evidence>
<comment type="caution">
    <text evidence="14">The sequence shown here is derived from an EMBL/GenBank/DDBJ whole genome shotgun (WGS) entry which is preliminary data.</text>
</comment>
<name>A0A9D1FAH5_9FIRM</name>
<sequence length="74" mass="7368">METGLIAIAVALALLPCALAGLGMGIATGKAADATARQPEASGKISSTLLLGLALTESCAIYGFVTALIIKFTM</sequence>
<dbReference type="GO" id="GO:0045259">
    <property type="term" value="C:proton-transporting ATP synthase complex"/>
    <property type="evidence" value="ECO:0007669"/>
    <property type="project" value="UniProtKB-KW"/>
</dbReference>
<comment type="function">
    <text evidence="12">Key component of the F(0) channel; it plays a direct role in translocation across the membrane. A homomeric c-ring of between 10-14 subunits forms the central stalk rotor element with the F(1) delta and epsilon subunits.</text>
</comment>
<evidence type="ECO:0000256" key="10">
    <source>
        <dbReference type="ARBA" id="ARBA00023136"/>
    </source>
</evidence>